<accession>A0A7R8U9P3</accession>
<dbReference type="EMBL" id="LR899009">
    <property type="protein sequence ID" value="CAD7076754.1"/>
    <property type="molecule type" value="Genomic_DNA"/>
</dbReference>
<organism evidence="2 3">
    <name type="scientific">Hermetia illucens</name>
    <name type="common">Black soldier fly</name>
    <dbReference type="NCBI Taxonomy" id="343691"/>
    <lineage>
        <taxon>Eukaryota</taxon>
        <taxon>Metazoa</taxon>
        <taxon>Ecdysozoa</taxon>
        <taxon>Arthropoda</taxon>
        <taxon>Hexapoda</taxon>
        <taxon>Insecta</taxon>
        <taxon>Pterygota</taxon>
        <taxon>Neoptera</taxon>
        <taxon>Endopterygota</taxon>
        <taxon>Diptera</taxon>
        <taxon>Brachycera</taxon>
        <taxon>Stratiomyomorpha</taxon>
        <taxon>Stratiomyidae</taxon>
        <taxon>Hermetiinae</taxon>
        <taxon>Hermetia</taxon>
    </lineage>
</organism>
<feature type="chain" id="PRO_5030538751" evidence="1">
    <location>
        <begin position="20"/>
        <end position="130"/>
    </location>
</feature>
<sequence>MIKFKVLLMVAVVIGSVSAEDAVAVGEPGNLPAEGGAVDPEGLLSVDAQQGHENESARKARQFGGGYGGGFGVGFGGGFGGGYGGGFGGGYGGGYGGGFGGGYRGGYAQRFRYRERFRYRQRFGYGGFYG</sequence>
<keyword evidence="1" id="KW-0732">Signal</keyword>
<reference evidence="2 3" key="1">
    <citation type="submission" date="2020-11" db="EMBL/GenBank/DDBJ databases">
        <authorList>
            <person name="Wallbank WR R."/>
            <person name="Pardo Diaz C."/>
            <person name="Kozak K."/>
            <person name="Martin S."/>
            <person name="Jiggins C."/>
            <person name="Moest M."/>
            <person name="Warren A I."/>
            <person name="Generalovic N T."/>
            <person name="Byers J.R.P. K."/>
            <person name="Montejo-Kovacevich G."/>
            <person name="Yen C E."/>
        </authorList>
    </citation>
    <scope>NUCLEOTIDE SEQUENCE [LARGE SCALE GENOMIC DNA]</scope>
</reference>
<gene>
    <name evidence="2" type="ORF">HERILL_LOCUS153</name>
</gene>
<dbReference type="AlphaFoldDB" id="A0A7R8U9P3"/>
<dbReference type="InParanoid" id="A0A7R8U9P3"/>
<keyword evidence="3" id="KW-1185">Reference proteome</keyword>
<proteinExistence type="predicted"/>
<dbReference type="Proteomes" id="UP000594454">
    <property type="component" value="Chromosome 1"/>
</dbReference>
<protein>
    <submittedName>
        <fullName evidence="2">Uncharacterized protein</fullName>
    </submittedName>
</protein>
<name>A0A7R8U9P3_HERIL</name>
<evidence type="ECO:0000313" key="2">
    <source>
        <dbReference type="EMBL" id="CAD7076754.1"/>
    </source>
</evidence>
<feature type="signal peptide" evidence="1">
    <location>
        <begin position="1"/>
        <end position="19"/>
    </location>
</feature>
<evidence type="ECO:0000313" key="3">
    <source>
        <dbReference type="Proteomes" id="UP000594454"/>
    </source>
</evidence>
<dbReference type="OMA" id="FRYRERF"/>
<evidence type="ECO:0000256" key="1">
    <source>
        <dbReference type="SAM" id="SignalP"/>
    </source>
</evidence>